<feature type="compositionally biased region" description="Acidic residues" evidence="1">
    <location>
        <begin position="273"/>
        <end position="283"/>
    </location>
</feature>
<evidence type="ECO:0000313" key="3">
    <source>
        <dbReference type="Proteomes" id="UP000601710"/>
    </source>
</evidence>
<dbReference type="AlphaFoldDB" id="A0A6J8FL58"/>
<dbReference type="VEuPathDB" id="TriTrypDB:LdBPK_342600.1"/>
<feature type="region of interest" description="Disordered" evidence="1">
    <location>
        <begin position="47"/>
        <end position="130"/>
    </location>
</feature>
<protein>
    <submittedName>
        <fullName evidence="2">Hypothetical_protein_conserved</fullName>
    </submittedName>
</protein>
<accession>A0A6J8FL58</accession>
<feature type="region of interest" description="Disordered" evidence="1">
    <location>
        <begin position="248"/>
        <end position="292"/>
    </location>
</feature>
<evidence type="ECO:0000256" key="1">
    <source>
        <dbReference type="SAM" id="MobiDB-lite"/>
    </source>
</evidence>
<feature type="compositionally biased region" description="Basic residues" evidence="1">
    <location>
        <begin position="96"/>
        <end position="118"/>
    </location>
</feature>
<evidence type="ECO:0000313" key="2">
    <source>
        <dbReference type="EMBL" id="CAC5433841.1"/>
    </source>
</evidence>
<organism evidence="2 3">
    <name type="scientific">Leishmania donovani</name>
    <dbReference type="NCBI Taxonomy" id="5661"/>
    <lineage>
        <taxon>Eukaryota</taxon>
        <taxon>Discoba</taxon>
        <taxon>Euglenozoa</taxon>
        <taxon>Kinetoplastea</taxon>
        <taxon>Metakinetoplastina</taxon>
        <taxon>Trypanosomatida</taxon>
        <taxon>Trypanosomatidae</taxon>
        <taxon>Leishmaniinae</taxon>
        <taxon>Leishmania</taxon>
    </lineage>
</organism>
<gene>
    <name evidence="2" type="ORF">LDHU3_34.4220</name>
</gene>
<dbReference type="EMBL" id="LR812654">
    <property type="protein sequence ID" value="CAC5433841.1"/>
    <property type="molecule type" value="Genomic_DNA"/>
</dbReference>
<proteinExistence type="predicted"/>
<feature type="region of interest" description="Disordered" evidence="1">
    <location>
        <begin position="191"/>
        <end position="229"/>
    </location>
</feature>
<name>A0A6J8FL58_LEIDO</name>
<sequence>MVKQSAAQVPLRVPSTRVRNELHSINADGKQTCCPSLKVIGAAARKPSAALADAPLRRKRVPAVPTTPKRAGGWNAPWQPRRGSSGITPDEDSRKAREHLRHSPPGKRRGNSIGHRSHSAGASRHAQRPASDMVTVGLPRMHSSPQAVTSVHENGLTSDDLLLLCGVKPGSSKALWYTTMRAQLEARALATAAEQSDRGDSATSNRPRTGVGSSSSSSHSLTRRADASSEPLVLPTALLLLTEPSDLNAHTMGAPESAAQQKGKIPRTRSGEDDAEKVEEDDGASSLGTRSTSLCSEKVANASVTQGAPNAVPLVPLKKLRLSPKQLTQMRVSVLSLQALADL</sequence>
<reference evidence="2" key="1">
    <citation type="submission" date="2020-06" db="EMBL/GenBank/DDBJ databases">
        <authorList>
            <person name="Camacho E."/>
            <person name="Gonzalez-de la Fuente S."/>
            <person name="Rastrojo A."/>
            <person name="Peiro-Pastor R."/>
            <person name="Solana JC."/>
            <person name="Tabera L."/>
            <person name="Gamarro F."/>
            <person name="Carrasco-Ramiro F."/>
            <person name="Requena JM."/>
            <person name="Aguado B."/>
        </authorList>
    </citation>
    <scope>NUCLEOTIDE SEQUENCE</scope>
</reference>
<dbReference type="VEuPathDB" id="TriTrypDB:LDHU3_34.4220"/>
<dbReference type="VEuPathDB" id="TriTrypDB:LdCL_340033600"/>
<dbReference type="Proteomes" id="UP000601710">
    <property type="component" value="Chromosome 34"/>
</dbReference>